<evidence type="ECO:0000313" key="8">
    <source>
        <dbReference type="EMBL" id="KRH41971.1"/>
    </source>
</evidence>
<protein>
    <recommendedName>
        <fullName evidence="7">BHLH domain-containing protein</fullName>
    </recommendedName>
</protein>
<dbReference type="GO" id="GO:0005634">
    <property type="term" value="C:nucleus"/>
    <property type="evidence" value="ECO:0000318"/>
    <property type="project" value="GO_Central"/>
</dbReference>
<dbReference type="GO" id="GO:0000981">
    <property type="term" value="F:DNA-binding transcription factor activity, RNA polymerase II-specific"/>
    <property type="evidence" value="ECO:0000318"/>
    <property type="project" value="GO_Central"/>
</dbReference>
<dbReference type="PaxDb" id="3847-GLYMA08G06575.1"/>
<evidence type="ECO:0000259" key="7">
    <source>
        <dbReference type="PROSITE" id="PS50888"/>
    </source>
</evidence>
<dbReference type="SUPFAM" id="SSF47459">
    <property type="entry name" value="HLH, helix-loop-helix DNA-binding domain"/>
    <property type="match status" value="1"/>
</dbReference>
<dbReference type="Gramene" id="KRH41971">
    <property type="protein sequence ID" value="KRH41971"/>
    <property type="gene ID" value="GLYMA_08G061300"/>
</dbReference>
<dbReference type="AlphaFoldDB" id="K7L574"/>
<dbReference type="GO" id="GO:0000978">
    <property type="term" value="F:RNA polymerase II cis-regulatory region sequence-specific DNA binding"/>
    <property type="evidence" value="ECO:0000318"/>
    <property type="project" value="GO_Central"/>
</dbReference>
<dbReference type="GO" id="GO:0046983">
    <property type="term" value="F:protein dimerization activity"/>
    <property type="evidence" value="ECO:0007669"/>
    <property type="project" value="InterPro"/>
</dbReference>
<dbReference type="PROSITE" id="PS50888">
    <property type="entry name" value="BHLH"/>
    <property type="match status" value="1"/>
</dbReference>
<accession>K7L574</accession>
<gene>
    <name evidence="9" type="primary">LOC100813887</name>
    <name evidence="8" type="ORF">GLYMA_08G061300</name>
</gene>
<keyword evidence="4" id="KW-0238">DNA-binding</keyword>
<reference evidence="8" key="3">
    <citation type="submission" date="2018-07" db="EMBL/GenBank/DDBJ databases">
        <title>WGS assembly of Glycine max.</title>
        <authorList>
            <person name="Schmutz J."/>
            <person name="Cannon S."/>
            <person name="Schlueter J."/>
            <person name="Ma J."/>
            <person name="Mitros T."/>
            <person name="Nelson W."/>
            <person name="Hyten D."/>
            <person name="Song Q."/>
            <person name="Thelen J."/>
            <person name="Cheng J."/>
            <person name="Xu D."/>
            <person name="Hellsten U."/>
            <person name="May G."/>
            <person name="Yu Y."/>
            <person name="Sakurai T."/>
            <person name="Umezawa T."/>
            <person name="Bhattacharyya M."/>
            <person name="Sandhu D."/>
            <person name="Valliyodan B."/>
            <person name="Lindquist E."/>
            <person name="Peto M."/>
            <person name="Grant D."/>
            <person name="Shu S."/>
            <person name="Goodstein D."/>
            <person name="Barry K."/>
            <person name="Futrell-Griggs M."/>
            <person name="Abernathy B."/>
            <person name="Du J."/>
            <person name="Tian Z."/>
            <person name="Zhu L."/>
            <person name="Gill N."/>
            <person name="Joshi T."/>
            <person name="Libault M."/>
            <person name="Sethuraman A."/>
            <person name="Zhang X."/>
            <person name="Shinozaki K."/>
            <person name="Nguyen H."/>
            <person name="Wing R."/>
            <person name="Cregan P."/>
            <person name="Specht J."/>
            <person name="Grimwood J."/>
            <person name="Rokhsar D."/>
            <person name="Stacey G."/>
            <person name="Shoemaker R."/>
            <person name="Jackson S."/>
        </authorList>
    </citation>
    <scope>NUCLEOTIDE SEQUENCE</scope>
    <source>
        <tissue evidence="8">Callus</tissue>
    </source>
</reference>
<reference evidence="9" key="2">
    <citation type="submission" date="2018-02" db="UniProtKB">
        <authorList>
            <consortium name="EnsemblPlants"/>
        </authorList>
    </citation>
    <scope>IDENTIFICATION</scope>
    <source>
        <strain evidence="9">Williams 82</strain>
    </source>
</reference>
<sequence length="501" mass="54759">MAEEFQARICGENLWSSTTIDSTRSSVLFPLSSSSSSSISSSPCSVAANNNDAGNYSTRGTSDTDLKATKCCAEDTNGNNLVSDTTYLGFVDLQKPHNKSESAASGSGGMLIDSTLQMMGFGLTSSTSSSENWNQPLLFRCNGRAESNFHSLIQEETGMDSSNSQIHRDWIPKSFSSGGGNQQIDYNNFKPLLLNKQEFSLDHHSLSSLTTTGLSSNHGFPIGSASSYGNPSTLQSLYDPNYNPHPQHNSLFTNRPMFYSSKACYGTPCTELPQTWSKVSTFLKPTTTTIAKQQHPNIGLHFSNNTPFWNASAEALHDIRVGTFASSQSQYHRPTFDGEKPNCPSTLLNKFNSEKTLESASMMTKKNVCEPALKRPRIETSSPLPTFKVRKEKLGDRVTALQQLVSPFGKTDTASVLHEAIEYIKFLHDQVNVLSTSYMKNGAPIQHQQGCDDLKDSEGPQQDLKSKGLCLVPISSTFPVATEATSAELWTPTFRSGALLR</sequence>
<evidence type="ECO:0000256" key="4">
    <source>
        <dbReference type="ARBA" id="ARBA00023125"/>
    </source>
</evidence>
<dbReference type="InterPro" id="IPR045843">
    <property type="entry name" value="IND-like"/>
</dbReference>
<organism evidence="8">
    <name type="scientific">Glycine max</name>
    <name type="common">Soybean</name>
    <name type="synonym">Glycine hispida</name>
    <dbReference type="NCBI Taxonomy" id="3847"/>
    <lineage>
        <taxon>Eukaryota</taxon>
        <taxon>Viridiplantae</taxon>
        <taxon>Streptophyta</taxon>
        <taxon>Embryophyta</taxon>
        <taxon>Tracheophyta</taxon>
        <taxon>Spermatophyta</taxon>
        <taxon>Magnoliopsida</taxon>
        <taxon>eudicotyledons</taxon>
        <taxon>Gunneridae</taxon>
        <taxon>Pentapetalae</taxon>
        <taxon>rosids</taxon>
        <taxon>fabids</taxon>
        <taxon>Fabales</taxon>
        <taxon>Fabaceae</taxon>
        <taxon>Papilionoideae</taxon>
        <taxon>50 kb inversion clade</taxon>
        <taxon>NPAAA clade</taxon>
        <taxon>indigoferoid/millettioid clade</taxon>
        <taxon>Phaseoleae</taxon>
        <taxon>Glycine</taxon>
        <taxon>Glycine subgen. Soja</taxon>
    </lineage>
</organism>
<dbReference type="FunFam" id="4.10.280.10:FF:000032">
    <property type="entry name" value="Transcription factor bHLH123 family"/>
    <property type="match status" value="1"/>
</dbReference>
<dbReference type="ExpressionAtlas" id="K7L574">
    <property type="expression patterns" value="baseline and differential"/>
</dbReference>
<name>K7L574_SOYBN</name>
<dbReference type="InterPro" id="IPR045239">
    <property type="entry name" value="bHLH95_bHLH"/>
</dbReference>
<dbReference type="RefSeq" id="XP_003532569.1">
    <property type="nucleotide sequence ID" value="XM_003532521.5"/>
</dbReference>
<evidence type="ECO:0000256" key="2">
    <source>
        <dbReference type="ARBA" id="ARBA00011738"/>
    </source>
</evidence>
<comment type="subunit">
    <text evidence="2">Homodimer.</text>
</comment>
<comment type="subcellular location">
    <subcellularLocation>
        <location evidence="1">Nucleus</location>
    </subcellularLocation>
</comment>
<reference evidence="8 9" key="1">
    <citation type="journal article" date="2010" name="Nature">
        <title>Genome sequence of the palaeopolyploid soybean.</title>
        <authorList>
            <person name="Schmutz J."/>
            <person name="Cannon S.B."/>
            <person name="Schlueter J."/>
            <person name="Ma J."/>
            <person name="Mitros T."/>
            <person name="Nelson W."/>
            <person name="Hyten D.L."/>
            <person name="Song Q."/>
            <person name="Thelen J.J."/>
            <person name="Cheng J."/>
            <person name="Xu D."/>
            <person name="Hellsten U."/>
            <person name="May G.D."/>
            <person name="Yu Y."/>
            <person name="Sakurai T."/>
            <person name="Umezawa T."/>
            <person name="Bhattacharyya M.K."/>
            <person name="Sandhu D."/>
            <person name="Valliyodan B."/>
            <person name="Lindquist E."/>
            <person name="Peto M."/>
            <person name="Grant D."/>
            <person name="Shu S."/>
            <person name="Goodstein D."/>
            <person name="Barry K."/>
            <person name="Futrell-Griggs M."/>
            <person name="Abernathy B."/>
            <person name="Du J."/>
            <person name="Tian Z."/>
            <person name="Zhu L."/>
            <person name="Gill N."/>
            <person name="Joshi T."/>
            <person name="Libault M."/>
            <person name="Sethuraman A."/>
            <person name="Zhang X.-C."/>
            <person name="Shinozaki K."/>
            <person name="Nguyen H.T."/>
            <person name="Wing R.A."/>
            <person name="Cregan P."/>
            <person name="Specht J."/>
            <person name="Grimwood J."/>
            <person name="Rokhsar D."/>
            <person name="Stacey G."/>
            <person name="Shoemaker R.C."/>
            <person name="Jackson S.A."/>
        </authorList>
    </citation>
    <scope>NUCLEOTIDE SEQUENCE [LARGE SCALE GENOMIC DNA]</scope>
    <source>
        <strain evidence="9">cv. Williams 82</strain>
        <tissue evidence="8">Callus</tissue>
    </source>
</reference>
<evidence type="ECO:0000313" key="10">
    <source>
        <dbReference type="Proteomes" id="UP000008827"/>
    </source>
</evidence>
<dbReference type="eggNOG" id="ENOG502QRNH">
    <property type="taxonomic scope" value="Eukaryota"/>
</dbReference>
<proteinExistence type="predicted"/>
<dbReference type="OrthoDB" id="673975at2759"/>
<feature type="domain" description="BHLH" evidence="7">
    <location>
        <begin position="378"/>
        <end position="427"/>
    </location>
</feature>
<dbReference type="SMR" id="K7L574"/>
<dbReference type="GO" id="GO:0006357">
    <property type="term" value="P:regulation of transcription by RNA polymerase II"/>
    <property type="evidence" value="ECO:0000318"/>
    <property type="project" value="GO_Central"/>
</dbReference>
<dbReference type="KEGG" id="gmx:100813887"/>
<evidence type="ECO:0000256" key="3">
    <source>
        <dbReference type="ARBA" id="ARBA00023015"/>
    </source>
</evidence>
<dbReference type="EMBL" id="CM000841">
    <property type="protein sequence ID" value="KRH41971.1"/>
    <property type="molecule type" value="Genomic_DNA"/>
</dbReference>
<dbReference type="CDD" id="cd11393">
    <property type="entry name" value="bHLH_AtbHLH_like"/>
    <property type="match status" value="1"/>
</dbReference>
<keyword evidence="6" id="KW-0539">Nucleus</keyword>
<dbReference type="EnsemblPlants" id="KRH41971">
    <property type="protein sequence ID" value="KRH41971"/>
    <property type="gene ID" value="GLYMA_08G061300"/>
</dbReference>
<dbReference type="InterPro" id="IPR036638">
    <property type="entry name" value="HLH_DNA-bd_sf"/>
</dbReference>
<dbReference type="InterPro" id="IPR011598">
    <property type="entry name" value="bHLH_dom"/>
</dbReference>
<keyword evidence="3" id="KW-0805">Transcription regulation</keyword>
<evidence type="ECO:0000313" key="9">
    <source>
        <dbReference type="EnsemblPlants" id="KRH41971"/>
    </source>
</evidence>
<dbReference type="Gene3D" id="4.10.280.10">
    <property type="entry name" value="Helix-loop-helix DNA-binding domain"/>
    <property type="match status" value="1"/>
</dbReference>
<keyword evidence="10" id="KW-1185">Reference proteome</keyword>
<evidence type="ECO:0000256" key="1">
    <source>
        <dbReference type="ARBA" id="ARBA00004123"/>
    </source>
</evidence>
<dbReference type="GeneID" id="100813887"/>
<dbReference type="PANTHER" id="PTHR16223:SF238">
    <property type="entry name" value="TRANSCRIPTION FACTOR BHLH114"/>
    <property type="match status" value="1"/>
</dbReference>
<dbReference type="Proteomes" id="UP000008827">
    <property type="component" value="Chromosome 8"/>
</dbReference>
<dbReference type="HOGENOM" id="CLU_041735_1_1_1"/>
<evidence type="ECO:0000256" key="6">
    <source>
        <dbReference type="ARBA" id="ARBA00023242"/>
    </source>
</evidence>
<evidence type="ECO:0000256" key="5">
    <source>
        <dbReference type="ARBA" id="ARBA00023163"/>
    </source>
</evidence>
<dbReference type="PANTHER" id="PTHR16223">
    <property type="entry name" value="TRANSCRIPTION FACTOR BHLH83-RELATED"/>
    <property type="match status" value="1"/>
</dbReference>
<keyword evidence="5" id="KW-0804">Transcription</keyword>
<dbReference type="OMA" id="GWPNNIS"/>